<dbReference type="Gene3D" id="1.20.1270.220">
    <property type="match status" value="1"/>
</dbReference>
<feature type="compositionally biased region" description="Basic residues" evidence="3">
    <location>
        <begin position="682"/>
        <end position="705"/>
    </location>
</feature>
<dbReference type="Pfam" id="PF17035">
    <property type="entry name" value="BET"/>
    <property type="match status" value="1"/>
</dbReference>
<feature type="compositionally biased region" description="Acidic residues" evidence="3">
    <location>
        <begin position="859"/>
        <end position="873"/>
    </location>
</feature>
<feature type="compositionally biased region" description="Basic and acidic residues" evidence="3">
    <location>
        <begin position="825"/>
        <end position="844"/>
    </location>
</feature>
<accession>A0A6A5WBX1</accession>
<dbReference type="OrthoDB" id="784962at2759"/>
<evidence type="ECO:0000256" key="3">
    <source>
        <dbReference type="SAM" id="MobiDB-lite"/>
    </source>
</evidence>
<organism evidence="6 7">
    <name type="scientific">Amniculicola lignicola CBS 123094</name>
    <dbReference type="NCBI Taxonomy" id="1392246"/>
    <lineage>
        <taxon>Eukaryota</taxon>
        <taxon>Fungi</taxon>
        <taxon>Dikarya</taxon>
        <taxon>Ascomycota</taxon>
        <taxon>Pezizomycotina</taxon>
        <taxon>Dothideomycetes</taxon>
        <taxon>Pleosporomycetidae</taxon>
        <taxon>Pleosporales</taxon>
        <taxon>Amniculicolaceae</taxon>
        <taxon>Amniculicola</taxon>
    </lineage>
</organism>
<dbReference type="GO" id="GO:0000785">
    <property type="term" value="C:chromatin"/>
    <property type="evidence" value="ECO:0007669"/>
    <property type="project" value="TreeGrafter"/>
</dbReference>
<dbReference type="InterPro" id="IPR027353">
    <property type="entry name" value="NET_dom"/>
</dbReference>
<keyword evidence="1 2" id="KW-0103">Bromodomain</keyword>
<evidence type="ECO:0000259" key="4">
    <source>
        <dbReference type="PROSITE" id="PS50014"/>
    </source>
</evidence>
<dbReference type="InterPro" id="IPR036427">
    <property type="entry name" value="Bromodomain-like_sf"/>
</dbReference>
<evidence type="ECO:0000256" key="1">
    <source>
        <dbReference type="ARBA" id="ARBA00023117"/>
    </source>
</evidence>
<feature type="domain" description="NET" evidence="5">
    <location>
        <begin position="719"/>
        <end position="801"/>
    </location>
</feature>
<reference evidence="6" key="1">
    <citation type="journal article" date="2020" name="Stud. Mycol.">
        <title>101 Dothideomycetes genomes: a test case for predicting lifestyles and emergence of pathogens.</title>
        <authorList>
            <person name="Haridas S."/>
            <person name="Albert R."/>
            <person name="Binder M."/>
            <person name="Bloem J."/>
            <person name="Labutti K."/>
            <person name="Salamov A."/>
            <person name="Andreopoulos B."/>
            <person name="Baker S."/>
            <person name="Barry K."/>
            <person name="Bills G."/>
            <person name="Bluhm B."/>
            <person name="Cannon C."/>
            <person name="Castanera R."/>
            <person name="Culley D."/>
            <person name="Daum C."/>
            <person name="Ezra D."/>
            <person name="Gonzalez J."/>
            <person name="Henrissat B."/>
            <person name="Kuo A."/>
            <person name="Liang C."/>
            <person name="Lipzen A."/>
            <person name="Lutzoni F."/>
            <person name="Magnuson J."/>
            <person name="Mondo S."/>
            <person name="Nolan M."/>
            <person name="Ohm R."/>
            <person name="Pangilinan J."/>
            <person name="Park H.-J."/>
            <person name="Ramirez L."/>
            <person name="Alfaro M."/>
            <person name="Sun H."/>
            <person name="Tritt A."/>
            <person name="Yoshinaga Y."/>
            <person name="Zwiers L.-H."/>
            <person name="Turgeon B."/>
            <person name="Goodwin S."/>
            <person name="Spatafora J."/>
            <person name="Crous P."/>
            <person name="Grigoriev I."/>
        </authorList>
    </citation>
    <scope>NUCLEOTIDE SEQUENCE</scope>
    <source>
        <strain evidence="6">CBS 123094</strain>
    </source>
</reference>
<sequence length="873" mass="95916">AAFIVHGRMAVMASSTLDKVPSEVKAPAFSSADAMVLDAESNVATFDGLFDEAELPQVPATDSHPPPMMNGTRTTSGAAARSLEPTTNVSSGIDPMAQFLPDSQDVNSLFEGSDMGATSVVNAAEAPTSDLRDEAGPDSGANSLPDATTQLTADSTQHVPETQLPTAHAGFGDAMDISQNSVDASAPSTNAPPTTSMTELSLQTQQTATTVSLTQAMKTQSPTDIDHEMNEAPPSGKVRSREEDDDEDVRDAKRTKTEEEAEEQAQFKVPEKPGNVEHTNGNGVVPLSPMDAPSLQTAALYEDWGQGPITVPQSKFLLERVRNTKKIKVSTAFREPVNAEALGIPQYFDIIAIPMDLSTMEAKLKEGKYGGVRDFMEDLDRIIDNSYTFNGKDHPVTQAGYNMRAYFLKGMNKMPSPDVEEPVKSKPKKPAVTTAPKPRRESRAPAPAATVKSPTLPTPTVASPQSAWPLNADGLPLIRRDSNAADGRPKREIHRPPPKDLPYTSKPKKKKYQQELRFCESVMAEIMKTKYYKIAWPFMKPVDPVALNIPTYLKVIKKPMDFGTIEKNLKTGQYVSAKDFYNDAQLVFQNCFKFNVEGDDIFNLGRQYQELFNSLWSEKSSWLTEHAPTAEAQSPDYASSADEEEEEEEEEEVDPTQKQILEIQKQIAILNENAQALLQKNAAKRTSPKAASKKKKVAQPTKKKSLTVPPPATKAPKSKPRASRPPPPLSFNQKQEISEGISTLGDNDMRKAVQIIRNGCPHLANVNDDEMEIDMDEISDDTLRELFKFIKSVRGPAKPTYDDDFEPPKPKAAAAHKPKKNKPMGKREQEESIKKIQDQLRNFDQHQSGTSESPQAQDESSDDESSGSESEEE</sequence>
<protein>
    <submittedName>
        <fullName evidence="6">Bromodomain-containing protein</fullName>
    </submittedName>
</protein>
<feature type="region of interest" description="Disordered" evidence="3">
    <location>
        <begin position="794"/>
        <end position="873"/>
    </location>
</feature>
<feature type="compositionally biased region" description="Basic residues" evidence="3">
    <location>
        <begin position="814"/>
        <end position="824"/>
    </location>
</feature>
<dbReference type="InterPro" id="IPR018359">
    <property type="entry name" value="Bromodomain_CS"/>
</dbReference>
<dbReference type="PRINTS" id="PR00503">
    <property type="entry name" value="BROMODOMAIN"/>
</dbReference>
<dbReference type="GO" id="GO:0006355">
    <property type="term" value="P:regulation of DNA-templated transcription"/>
    <property type="evidence" value="ECO:0007669"/>
    <property type="project" value="TreeGrafter"/>
</dbReference>
<feature type="region of interest" description="Disordered" evidence="3">
    <location>
        <begin position="681"/>
        <end position="746"/>
    </location>
</feature>
<feature type="region of interest" description="Disordered" evidence="3">
    <location>
        <begin position="180"/>
        <end position="266"/>
    </location>
</feature>
<dbReference type="CDD" id="cd05499">
    <property type="entry name" value="Bromo_BDF1_2_II"/>
    <property type="match status" value="1"/>
</dbReference>
<proteinExistence type="predicted"/>
<dbReference type="PROSITE" id="PS50014">
    <property type="entry name" value="BROMODOMAIN_2"/>
    <property type="match status" value="2"/>
</dbReference>
<dbReference type="PROSITE" id="PS51525">
    <property type="entry name" value="NET"/>
    <property type="match status" value="1"/>
</dbReference>
<feature type="compositionally biased region" description="Acidic residues" evidence="3">
    <location>
        <begin position="641"/>
        <end position="654"/>
    </location>
</feature>
<dbReference type="SUPFAM" id="SSF47370">
    <property type="entry name" value="Bromodomain"/>
    <property type="match status" value="2"/>
</dbReference>
<name>A0A6A5WBX1_9PLEO</name>
<feature type="compositionally biased region" description="Polar residues" evidence="3">
    <location>
        <begin position="730"/>
        <end position="745"/>
    </location>
</feature>
<dbReference type="AlphaFoldDB" id="A0A6A5WBX1"/>
<dbReference type="PANTHER" id="PTHR22880">
    <property type="entry name" value="FALZ-RELATED BROMODOMAIN-CONTAINING PROTEINS"/>
    <property type="match status" value="1"/>
</dbReference>
<dbReference type="Gene3D" id="1.20.920.10">
    <property type="entry name" value="Bromodomain-like"/>
    <property type="match status" value="2"/>
</dbReference>
<dbReference type="GO" id="GO:0006338">
    <property type="term" value="P:chromatin remodeling"/>
    <property type="evidence" value="ECO:0007669"/>
    <property type="project" value="TreeGrafter"/>
</dbReference>
<evidence type="ECO:0000313" key="7">
    <source>
        <dbReference type="Proteomes" id="UP000799779"/>
    </source>
</evidence>
<dbReference type="InterPro" id="IPR001487">
    <property type="entry name" value="Bromodomain"/>
</dbReference>
<feature type="compositionally biased region" description="Polar residues" evidence="3">
    <location>
        <begin position="845"/>
        <end position="857"/>
    </location>
</feature>
<keyword evidence="7" id="KW-1185">Reference proteome</keyword>
<feature type="domain" description="Bromo" evidence="4">
    <location>
        <begin position="325"/>
        <end position="397"/>
    </location>
</feature>
<dbReference type="GO" id="GO:0005634">
    <property type="term" value="C:nucleus"/>
    <property type="evidence" value="ECO:0007669"/>
    <property type="project" value="TreeGrafter"/>
</dbReference>
<dbReference type="PANTHER" id="PTHR22880:SF225">
    <property type="entry name" value="BROMODOMAIN-CONTAINING PROTEIN BET-1-RELATED"/>
    <property type="match status" value="1"/>
</dbReference>
<evidence type="ECO:0000256" key="2">
    <source>
        <dbReference type="PROSITE-ProRule" id="PRU00035"/>
    </source>
</evidence>
<dbReference type="Proteomes" id="UP000799779">
    <property type="component" value="Unassembled WGS sequence"/>
</dbReference>
<feature type="region of interest" description="Disordered" evidence="3">
    <location>
        <begin position="126"/>
        <end position="147"/>
    </location>
</feature>
<dbReference type="EMBL" id="ML977598">
    <property type="protein sequence ID" value="KAF1999172.1"/>
    <property type="molecule type" value="Genomic_DNA"/>
</dbReference>
<feature type="region of interest" description="Disordered" evidence="3">
    <location>
        <begin position="626"/>
        <end position="658"/>
    </location>
</feature>
<dbReference type="InterPro" id="IPR038336">
    <property type="entry name" value="NET_sf"/>
</dbReference>
<evidence type="ECO:0000259" key="5">
    <source>
        <dbReference type="PROSITE" id="PS51525"/>
    </source>
</evidence>
<dbReference type="InterPro" id="IPR050935">
    <property type="entry name" value="Bromo_chromatin_reader"/>
</dbReference>
<dbReference type="Pfam" id="PF00439">
    <property type="entry name" value="Bromodomain"/>
    <property type="match status" value="2"/>
</dbReference>
<gene>
    <name evidence="6" type="ORF">P154DRAFT_437854</name>
</gene>
<dbReference type="PROSITE" id="PS00633">
    <property type="entry name" value="BROMODOMAIN_1"/>
    <property type="match status" value="2"/>
</dbReference>
<dbReference type="SMART" id="SM00297">
    <property type="entry name" value="BROMO"/>
    <property type="match status" value="2"/>
</dbReference>
<feature type="compositionally biased region" description="Polar residues" evidence="3">
    <location>
        <begin position="452"/>
        <end position="468"/>
    </location>
</feature>
<feature type="region of interest" description="Disordered" evidence="3">
    <location>
        <begin position="415"/>
        <end position="508"/>
    </location>
</feature>
<evidence type="ECO:0000313" key="6">
    <source>
        <dbReference type="EMBL" id="KAF1999172.1"/>
    </source>
</evidence>
<feature type="domain" description="Bromo" evidence="4">
    <location>
        <begin position="530"/>
        <end position="602"/>
    </location>
</feature>
<feature type="non-terminal residue" evidence="6">
    <location>
        <position position="1"/>
    </location>
</feature>
<feature type="compositionally biased region" description="Polar residues" evidence="3">
    <location>
        <begin position="180"/>
        <end position="223"/>
    </location>
</feature>
<feature type="compositionally biased region" description="Basic and acidic residues" evidence="3">
    <location>
        <begin position="478"/>
        <end position="498"/>
    </location>
</feature>